<gene>
    <name evidence="1" type="ORF">BDM02DRAFT_828880</name>
</gene>
<proteinExistence type="predicted"/>
<evidence type="ECO:0000313" key="1">
    <source>
        <dbReference type="EMBL" id="KAF9644915.1"/>
    </source>
</evidence>
<evidence type="ECO:0000313" key="2">
    <source>
        <dbReference type="Proteomes" id="UP000886501"/>
    </source>
</evidence>
<accession>A0ACB6Z592</accession>
<dbReference type="EMBL" id="MU118113">
    <property type="protein sequence ID" value="KAF9644915.1"/>
    <property type="molecule type" value="Genomic_DNA"/>
</dbReference>
<dbReference type="Proteomes" id="UP000886501">
    <property type="component" value="Unassembled WGS sequence"/>
</dbReference>
<keyword evidence="2" id="KW-1185">Reference proteome</keyword>
<protein>
    <submittedName>
        <fullName evidence="1">Uncharacterized protein</fullName>
    </submittedName>
</protein>
<reference evidence="1" key="1">
    <citation type="submission" date="2019-10" db="EMBL/GenBank/DDBJ databases">
        <authorList>
            <consortium name="DOE Joint Genome Institute"/>
            <person name="Kuo A."/>
            <person name="Miyauchi S."/>
            <person name="Kiss E."/>
            <person name="Drula E."/>
            <person name="Kohler A."/>
            <person name="Sanchez-Garcia M."/>
            <person name="Andreopoulos B."/>
            <person name="Barry K.W."/>
            <person name="Bonito G."/>
            <person name="Buee M."/>
            <person name="Carver A."/>
            <person name="Chen C."/>
            <person name="Cichocki N."/>
            <person name="Clum A."/>
            <person name="Culley D."/>
            <person name="Crous P.W."/>
            <person name="Fauchery L."/>
            <person name="Girlanda M."/>
            <person name="Hayes R."/>
            <person name="Keri Z."/>
            <person name="Labutti K."/>
            <person name="Lipzen A."/>
            <person name="Lombard V."/>
            <person name="Magnuson J."/>
            <person name="Maillard F."/>
            <person name="Morin E."/>
            <person name="Murat C."/>
            <person name="Nolan M."/>
            <person name="Ohm R."/>
            <person name="Pangilinan J."/>
            <person name="Pereira M."/>
            <person name="Perotto S."/>
            <person name="Peter M."/>
            <person name="Riley R."/>
            <person name="Sitrit Y."/>
            <person name="Stielow B."/>
            <person name="Szollosi G."/>
            <person name="Zifcakova L."/>
            <person name="Stursova M."/>
            <person name="Spatafora J.W."/>
            <person name="Tedersoo L."/>
            <person name="Vaario L.-M."/>
            <person name="Yamada A."/>
            <person name="Yan M."/>
            <person name="Wang P."/>
            <person name="Xu J."/>
            <person name="Bruns T."/>
            <person name="Baldrian P."/>
            <person name="Vilgalys R."/>
            <person name="Henrissat B."/>
            <person name="Grigoriev I.V."/>
            <person name="Hibbett D."/>
            <person name="Nagy L.G."/>
            <person name="Martin F.M."/>
        </authorList>
    </citation>
    <scope>NUCLEOTIDE SEQUENCE</scope>
    <source>
        <strain evidence="1">P2</strain>
    </source>
</reference>
<sequence>MGRILADEFSPGLCRLSAIWTCLLWTEASEVLFPKVSRYRIRPFWATSPVIPPATWHCYYAPAESRSCGACTNRTLVP</sequence>
<reference evidence="1" key="2">
    <citation type="journal article" date="2020" name="Nat. Commun.">
        <title>Large-scale genome sequencing of mycorrhizal fungi provides insights into the early evolution of symbiotic traits.</title>
        <authorList>
            <person name="Miyauchi S."/>
            <person name="Kiss E."/>
            <person name="Kuo A."/>
            <person name="Drula E."/>
            <person name="Kohler A."/>
            <person name="Sanchez-Garcia M."/>
            <person name="Morin E."/>
            <person name="Andreopoulos B."/>
            <person name="Barry K.W."/>
            <person name="Bonito G."/>
            <person name="Buee M."/>
            <person name="Carver A."/>
            <person name="Chen C."/>
            <person name="Cichocki N."/>
            <person name="Clum A."/>
            <person name="Culley D."/>
            <person name="Crous P.W."/>
            <person name="Fauchery L."/>
            <person name="Girlanda M."/>
            <person name="Hayes R.D."/>
            <person name="Keri Z."/>
            <person name="LaButti K."/>
            <person name="Lipzen A."/>
            <person name="Lombard V."/>
            <person name="Magnuson J."/>
            <person name="Maillard F."/>
            <person name="Murat C."/>
            <person name="Nolan M."/>
            <person name="Ohm R.A."/>
            <person name="Pangilinan J."/>
            <person name="Pereira M.F."/>
            <person name="Perotto S."/>
            <person name="Peter M."/>
            <person name="Pfister S."/>
            <person name="Riley R."/>
            <person name="Sitrit Y."/>
            <person name="Stielow J.B."/>
            <person name="Szollosi G."/>
            <person name="Zifcakova L."/>
            <person name="Stursova M."/>
            <person name="Spatafora J.W."/>
            <person name="Tedersoo L."/>
            <person name="Vaario L.M."/>
            <person name="Yamada A."/>
            <person name="Yan M."/>
            <person name="Wang P."/>
            <person name="Xu J."/>
            <person name="Bruns T."/>
            <person name="Baldrian P."/>
            <person name="Vilgalys R."/>
            <person name="Dunand C."/>
            <person name="Henrissat B."/>
            <person name="Grigoriev I.V."/>
            <person name="Hibbett D."/>
            <person name="Nagy L.G."/>
            <person name="Martin F.M."/>
        </authorList>
    </citation>
    <scope>NUCLEOTIDE SEQUENCE</scope>
    <source>
        <strain evidence="1">P2</strain>
    </source>
</reference>
<comment type="caution">
    <text evidence="1">The sequence shown here is derived from an EMBL/GenBank/DDBJ whole genome shotgun (WGS) entry which is preliminary data.</text>
</comment>
<name>A0ACB6Z592_THEGA</name>
<organism evidence="1 2">
    <name type="scientific">Thelephora ganbajun</name>
    <name type="common">Ganba fungus</name>
    <dbReference type="NCBI Taxonomy" id="370292"/>
    <lineage>
        <taxon>Eukaryota</taxon>
        <taxon>Fungi</taxon>
        <taxon>Dikarya</taxon>
        <taxon>Basidiomycota</taxon>
        <taxon>Agaricomycotina</taxon>
        <taxon>Agaricomycetes</taxon>
        <taxon>Thelephorales</taxon>
        <taxon>Thelephoraceae</taxon>
        <taxon>Thelephora</taxon>
    </lineage>
</organism>